<comment type="caution">
    <text evidence="7">The sequence shown here is derived from an EMBL/GenBank/DDBJ whole genome shotgun (WGS) entry which is preliminary data.</text>
</comment>
<dbReference type="InterPro" id="IPR043504">
    <property type="entry name" value="Peptidase_S1_PA_chymotrypsin"/>
</dbReference>
<dbReference type="SUPFAM" id="SSF50156">
    <property type="entry name" value="PDZ domain-like"/>
    <property type="match status" value="1"/>
</dbReference>
<reference evidence="7 8" key="1">
    <citation type="submission" date="2017-10" db="EMBL/GenBank/DDBJ databases">
        <title>The draft genome sequence of Lewinella nigricans NBRC 102662.</title>
        <authorList>
            <person name="Wang K."/>
        </authorList>
    </citation>
    <scope>NUCLEOTIDE SEQUENCE [LARGE SCALE GENOMIC DNA]</scope>
    <source>
        <strain evidence="7 8">NBRC 102662</strain>
    </source>
</reference>
<feature type="region of interest" description="Disordered" evidence="5">
    <location>
        <begin position="36"/>
        <end position="66"/>
    </location>
</feature>
<dbReference type="AlphaFoldDB" id="A0A2D0N1D7"/>
<dbReference type="PRINTS" id="PR00834">
    <property type="entry name" value="PROTEASES2C"/>
</dbReference>
<dbReference type="Gene3D" id="2.40.10.10">
    <property type="entry name" value="Trypsin-like serine proteases"/>
    <property type="match status" value="2"/>
</dbReference>
<comment type="similarity">
    <text evidence="1">Belongs to the peptidase S1C family.</text>
</comment>
<keyword evidence="8" id="KW-1185">Reference proteome</keyword>
<dbReference type="PANTHER" id="PTHR43343:SF3">
    <property type="entry name" value="PROTEASE DO-LIKE 8, CHLOROPLASTIC"/>
    <property type="match status" value="1"/>
</dbReference>
<dbReference type="InterPro" id="IPR009003">
    <property type="entry name" value="Peptidase_S1_PA"/>
</dbReference>
<keyword evidence="2" id="KW-0645">Protease</keyword>
<dbReference type="Proteomes" id="UP000223913">
    <property type="component" value="Unassembled WGS sequence"/>
</dbReference>
<dbReference type="InterPro" id="IPR051201">
    <property type="entry name" value="Chloro_Bact_Ser_Proteases"/>
</dbReference>
<keyword evidence="4" id="KW-0720">Serine protease</keyword>
<dbReference type="Pfam" id="PF13180">
    <property type="entry name" value="PDZ_2"/>
    <property type="match status" value="1"/>
</dbReference>
<proteinExistence type="inferred from homology"/>
<dbReference type="RefSeq" id="WP_099155067.1">
    <property type="nucleotide sequence ID" value="NZ_PDUD01000053.1"/>
</dbReference>
<evidence type="ECO:0000256" key="4">
    <source>
        <dbReference type="ARBA" id="ARBA00022825"/>
    </source>
</evidence>
<evidence type="ECO:0000313" key="7">
    <source>
        <dbReference type="EMBL" id="PHN01533.1"/>
    </source>
</evidence>
<protein>
    <submittedName>
        <fullName evidence="7">2-alkenal reductase</fullName>
    </submittedName>
</protein>
<dbReference type="SMART" id="SM00228">
    <property type="entry name" value="PDZ"/>
    <property type="match status" value="1"/>
</dbReference>
<evidence type="ECO:0000256" key="1">
    <source>
        <dbReference type="ARBA" id="ARBA00010541"/>
    </source>
</evidence>
<dbReference type="PROSITE" id="PS50106">
    <property type="entry name" value="PDZ"/>
    <property type="match status" value="1"/>
</dbReference>
<dbReference type="InterPro" id="IPR001940">
    <property type="entry name" value="Peptidase_S1C"/>
</dbReference>
<evidence type="ECO:0000313" key="8">
    <source>
        <dbReference type="Proteomes" id="UP000223913"/>
    </source>
</evidence>
<keyword evidence="3" id="KW-0378">Hydrolase</keyword>
<organism evidence="7 8">
    <name type="scientific">Flavilitoribacter nigricans (strain ATCC 23147 / DSM 23189 / NBRC 102662 / NCIMB 1420 / SS-2)</name>
    <name type="common">Lewinella nigricans</name>
    <dbReference type="NCBI Taxonomy" id="1122177"/>
    <lineage>
        <taxon>Bacteria</taxon>
        <taxon>Pseudomonadati</taxon>
        <taxon>Bacteroidota</taxon>
        <taxon>Saprospiria</taxon>
        <taxon>Saprospirales</taxon>
        <taxon>Lewinellaceae</taxon>
        <taxon>Flavilitoribacter</taxon>
    </lineage>
</organism>
<dbReference type="GO" id="GO:0004252">
    <property type="term" value="F:serine-type endopeptidase activity"/>
    <property type="evidence" value="ECO:0007669"/>
    <property type="project" value="InterPro"/>
</dbReference>
<feature type="domain" description="PDZ" evidence="6">
    <location>
        <begin position="280"/>
        <end position="351"/>
    </location>
</feature>
<gene>
    <name evidence="7" type="ORF">CRP01_36655</name>
</gene>
<dbReference type="InterPro" id="IPR001478">
    <property type="entry name" value="PDZ"/>
</dbReference>
<evidence type="ECO:0000256" key="5">
    <source>
        <dbReference type="SAM" id="MobiDB-lite"/>
    </source>
</evidence>
<name>A0A2D0N1D7_FLAN2</name>
<dbReference type="InterPro" id="IPR036034">
    <property type="entry name" value="PDZ_sf"/>
</dbReference>
<evidence type="ECO:0000256" key="3">
    <source>
        <dbReference type="ARBA" id="ARBA00022801"/>
    </source>
</evidence>
<dbReference type="GO" id="GO:0006508">
    <property type="term" value="P:proteolysis"/>
    <property type="evidence" value="ECO:0007669"/>
    <property type="project" value="UniProtKB-KW"/>
</dbReference>
<dbReference type="Gene3D" id="2.30.42.10">
    <property type="match status" value="1"/>
</dbReference>
<evidence type="ECO:0000256" key="2">
    <source>
        <dbReference type="ARBA" id="ARBA00022670"/>
    </source>
</evidence>
<sequence>MKSTIVKVVIGLLLVIGGFMAGTAWNNRLATKVNQEADERQSNAIEVNLRTEDPNPNGTPDLDEMEEQLNPEEVHTIRLFENASPSVCFITTSTVRRDFWTKNTMEIPSGTGSGFVWSKQGHIITNYHVIKGANRAQVTLSDQSTWDAVLVGAAPEKDLAVLRIEAPASELVPIPRGTSRNLKVGQSVYAIGNPFGLDHTLTTGIVSALGREIKSDSGTPIRDVIQCDAAINPGNSGGPLLDSSGRLIGVNTAIYSPSGASAGIGFSIPVDVVNWVVPELIAYGKVKRPSLGFNWAENHIALRLGLKGALVWSVDENSNAERAGIQPTYRDRYGRIQLGDVIVEINGQKISTGDDLLLELEKYDPGDAVSLVLVRDNKAYELELELESPK</sequence>
<evidence type="ECO:0000259" key="6">
    <source>
        <dbReference type="PROSITE" id="PS50106"/>
    </source>
</evidence>
<dbReference type="SUPFAM" id="SSF50494">
    <property type="entry name" value="Trypsin-like serine proteases"/>
    <property type="match status" value="1"/>
</dbReference>
<dbReference type="OrthoDB" id="9758917at2"/>
<dbReference type="EMBL" id="PDUD01000053">
    <property type="protein sequence ID" value="PHN01533.1"/>
    <property type="molecule type" value="Genomic_DNA"/>
</dbReference>
<dbReference type="FunFam" id="2.40.10.10:FF:000001">
    <property type="entry name" value="Periplasmic serine protease DegS"/>
    <property type="match status" value="1"/>
</dbReference>
<dbReference type="PANTHER" id="PTHR43343">
    <property type="entry name" value="PEPTIDASE S12"/>
    <property type="match status" value="1"/>
</dbReference>
<dbReference type="Pfam" id="PF13365">
    <property type="entry name" value="Trypsin_2"/>
    <property type="match status" value="1"/>
</dbReference>
<accession>A0A2D0N1D7</accession>